<keyword evidence="6" id="KW-0067">ATP-binding</keyword>
<sequence>MDLSAFLGFGGDTEPNTPQDTGSGAEAVQSSGGAREEAPVEALRPKHDFARLTPLNGDARLAFSEVCDAVMNQFKGYQYHRDFMIIDDHQDSFRSSSPSFSSATDTEPDVAAIVPPTSSSTKIWTGCYIFSLKTPLERHLVGWRAGRAAADEFKTLSGGVDLILSLNKAEQGGVRRNHAAFSFDRQSGVFCVTANRSMAIGDSELKRGTRKALDKHSQILHFGPLRYRLHYTVQHTPEAMLNHQVQLTAYFQEYLNADAPNPLTSATPSEVDTKIGEWTLREVAGKGHKTLVHAASYSDGTIAAFKRLSFDDQAATNKSLAEVQLYKAITTGLSSHPDARYVMQYKDFIDPKGLYDYFNKSREVYLVWVPLAQHDWRELIYTPSQPQDPQEVRKRLTFLKQMLKAVAALHSIDYVHRDIKPANLGVVSHDPPQAVMLDLERAVRLPSHDHQIPTQPGTCGTIGYLAPEMERSSYSKPVDIWSLGCVAHEILLGALPWKRAWNPWRDWPANPDLNTEVFTRLKTDARRVHHNHWQQLAASPSHTLPNLLSRMLDSVPEARCTADQALGHHVMSALPDVSAREPQVGSKRQAQ</sequence>
<dbReference type="STRING" id="331657.A0A4V5NAU1"/>
<dbReference type="GO" id="GO:0005524">
    <property type="term" value="F:ATP binding"/>
    <property type="evidence" value="ECO:0007669"/>
    <property type="project" value="UniProtKB-KW"/>
</dbReference>
<proteinExistence type="predicted"/>
<reference evidence="9 10" key="1">
    <citation type="submission" date="2017-03" db="EMBL/GenBank/DDBJ databases">
        <title>Genomes of endolithic fungi from Antarctica.</title>
        <authorList>
            <person name="Coleine C."/>
            <person name="Masonjones S."/>
            <person name="Stajich J.E."/>
        </authorList>
    </citation>
    <scope>NUCLEOTIDE SEQUENCE [LARGE SCALE GENOMIC DNA]</scope>
    <source>
        <strain evidence="9 10">CCFEE 5187</strain>
    </source>
</reference>
<dbReference type="SMART" id="SM00220">
    <property type="entry name" value="S_TKc"/>
    <property type="match status" value="1"/>
</dbReference>
<keyword evidence="10" id="KW-1185">Reference proteome</keyword>
<dbReference type="InterPro" id="IPR000719">
    <property type="entry name" value="Prot_kinase_dom"/>
</dbReference>
<keyword evidence="2" id="KW-0723">Serine/threonine-protein kinase</keyword>
<evidence type="ECO:0000256" key="5">
    <source>
        <dbReference type="ARBA" id="ARBA00022777"/>
    </source>
</evidence>
<evidence type="ECO:0000256" key="3">
    <source>
        <dbReference type="ARBA" id="ARBA00022679"/>
    </source>
</evidence>
<feature type="compositionally biased region" description="Polar residues" evidence="7">
    <location>
        <begin position="14"/>
        <end position="32"/>
    </location>
</feature>
<dbReference type="GO" id="GO:0005634">
    <property type="term" value="C:nucleus"/>
    <property type="evidence" value="ECO:0007669"/>
    <property type="project" value="TreeGrafter"/>
</dbReference>
<dbReference type="Pfam" id="PF00069">
    <property type="entry name" value="Pkinase"/>
    <property type="match status" value="1"/>
</dbReference>
<dbReference type="SUPFAM" id="SSF56112">
    <property type="entry name" value="Protein kinase-like (PK-like)"/>
    <property type="match status" value="1"/>
</dbReference>
<keyword evidence="5" id="KW-0418">Kinase</keyword>
<comment type="caution">
    <text evidence="9">The sequence shown here is derived from an EMBL/GenBank/DDBJ whole genome shotgun (WGS) entry which is preliminary data.</text>
</comment>
<evidence type="ECO:0000256" key="1">
    <source>
        <dbReference type="ARBA" id="ARBA00012513"/>
    </source>
</evidence>
<dbReference type="Proteomes" id="UP000308768">
    <property type="component" value="Unassembled WGS sequence"/>
</dbReference>
<name>A0A4V5NAU1_9PEZI</name>
<organism evidence="9 10">
    <name type="scientific">Cryomyces minteri</name>
    <dbReference type="NCBI Taxonomy" id="331657"/>
    <lineage>
        <taxon>Eukaryota</taxon>
        <taxon>Fungi</taxon>
        <taxon>Dikarya</taxon>
        <taxon>Ascomycota</taxon>
        <taxon>Pezizomycotina</taxon>
        <taxon>Dothideomycetes</taxon>
        <taxon>Dothideomycetes incertae sedis</taxon>
        <taxon>Cryomyces</taxon>
    </lineage>
</organism>
<evidence type="ECO:0000259" key="8">
    <source>
        <dbReference type="PROSITE" id="PS50011"/>
    </source>
</evidence>
<dbReference type="EMBL" id="NAJN01002421">
    <property type="protein sequence ID" value="TKA52889.1"/>
    <property type="molecule type" value="Genomic_DNA"/>
</dbReference>
<evidence type="ECO:0000256" key="4">
    <source>
        <dbReference type="ARBA" id="ARBA00022741"/>
    </source>
</evidence>
<dbReference type="AlphaFoldDB" id="A0A4V5NAU1"/>
<dbReference type="PANTHER" id="PTHR44167:SF23">
    <property type="entry name" value="CDC7 KINASE, ISOFORM A-RELATED"/>
    <property type="match status" value="1"/>
</dbReference>
<keyword evidence="3" id="KW-0808">Transferase</keyword>
<dbReference type="Gene3D" id="1.10.510.10">
    <property type="entry name" value="Transferase(Phosphotransferase) domain 1"/>
    <property type="match status" value="1"/>
</dbReference>
<accession>A0A4V5NAU1</accession>
<dbReference type="OrthoDB" id="3644485at2759"/>
<evidence type="ECO:0000256" key="2">
    <source>
        <dbReference type="ARBA" id="ARBA00022527"/>
    </source>
</evidence>
<evidence type="ECO:0000256" key="7">
    <source>
        <dbReference type="SAM" id="MobiDB-lite"/>
    </source>
</evidence>
<feature type="domain" description="Protein kinase" evidence="8">
    <location>
        <begin position="278"/>
        <end position="571"/>
    </location>
</feature>
<keyword evidence="4" id="KW-0547">Nucleotide-binding</keyword>
<dbReference type="PROSITE" id="PS50011">
    <property type="entry name" value="PROTEIN_KINASE_DOM"/>
    <property type="match status" value="1"/>
</dbReference>
<dbReference type="PANTHER" id="PTHR44167">
    <property type="entry name" value="OVARIAN-SPECIFIC SERINE/THREONINE-PROTEIN KINASE LOK-RELATED"/>
    <property type="match status" value="1"/>
</dbReference>
<dbReference type="GO" id="GO:0004674">
    <property type="term" value="F:protein serine/threonine kinase activity"/>
    <property type="evidence" value="ECO:0007669"/>
    <property type="project" value="UniProtKB-KW"/>
</dbReference>
<dbReference type="GO" id="GO:0044773">
    <property type="term" value="P:mitotic DNA damage checkpoint signaling"/>
    <property type="evidence" value="ECO:0007669"/>
    <property type="project" value="TreeGrafter"/>
</dbReference>
<evidence type="ECO:0000313" key="10">
    <source>
        <dbReference type="Proteomes" id="UP000308768"/>
    </source>
</evidence>
<feature type="region of interest" description="Disordered" evidence="7">
    <location>
        <begin position="1"/>
        <end position="42"/>
    </location>
</feature>
<gene>
    <name evidence="9" type="ORF">B0A49_12803</name>
</gene>
<protein>
    <recommendedName>
        <fullName evidence="1">non-specific serine/threonine protein kinase</fullName>
        <ecNumber evidence="1">2.7.11.1</ecNumber>
    </recommendedName>
</protein>
<dbReference type="EC" id="2.7.11.1" evidence="1"/>
<dbReference type="InterPro" id="IPR011009">
    <property type="entry name" value="Kinase-like_dom_sf"/>
</dbReference>
<evidence type="ECO:0000256" key="6">
    <source>
        <dbReference type="ARBA" id="ARBA00022840"/>
    </source>
</evidence>
<evidence type="ECO:0000313" key="9">
    <source>
        <dbReference type="EMBL" id="TKA52889.1"/>
    </source>
</evidence>